<feature type="compositionally biased region" description="Low complexity" evidence="9">
    <location>
        <begin position="1294"/>
        <end position="1305"/>
    </location>
</feature>
<feature type="transmembrane region" description="Helical" evidence="10">
    <location>
        <begin position="1462"/>
        <end position="1488"/>
    </location>
</feature>
<keyword evidence="10" id="KW-0812">Transmembrane</keyword>
<name>A0ABQ8ULA3_9EUKA</name>
<keyword evidence="10" id="KW-1133">Transmembrane helix</keyword>
<dbReference type="Gene3D" id="3.30.200.20">
    <property type="entry name" value="Phosphorylase Kinase, domain 1"/>
    <property type="match status" value="1"/>
</dbReference>
<keyword evidence="8" id="KW-0067">ATP-binding</keyword>
<dbReference type="EMBL" id="JAPMOS010000026">
    <property type="protein sequence ID" value="KAJ4458716.1"/>
    <property type="molecule type" value="Genomic_DNA"/>
</dbReference>
<dbReference type="PANTHER" id="PTHR11319">
    <property type="entry name" value="G PROTEIN-COUPLED RECEPTOR-RELATED"/>
    <property type="match status" value="1"/>
</dbReference>
<keyword evidence="7" id="KW-0998">Cell outer membrane</keyword>
<dbReference type="PROSITE" id="PS00107">
    <property type="entry name" value="PROTEIN_KINASE_ATP"/>
    <property type="match status" value="1"/>
</dbReference>
<keyword evidence="8" id="KW-0547">Nucleotide-binding</keyword>
<reference evidence="12" key="1">
    <citation type="journal article" date="2022" name="bioRxiv">
        <title>Genomics of Preaxostyla Flagellates Illuminates Evolutionary Transitions and the Path Towards Mitochondrial Loss.</title>
        <authorList>
            <person name="Novak L.V.F."/>
            <person name="Treitli S.C."/>
            <person name="Pyrih J."/>
            <person name="Halakuc P."/>
            <person name="Pipaliya S.V."/>
            <person name="Vacek V."/>
            <person name="Brzon O."/>
            <person name="Soukal P."/>
            <person name="Eme L."/>
            <person name="Dacks J.B."/>
            <person name="Karnkowska A."/>
            <person name="Elias M."/>
            <person name="Hampl V."/>
        </authorList>
    </citation>
    <scope>NUCLEOTIDE SEQUENCE</scope>
    <source>
        <strain evidence="12">RCP-MX</strain>
    </source>
</reference>
<proteinExistence type="predicted"/>
<evidence type="ECO:0000256" key="2">
    <source>
        <dbReference type="ARBA" id="ARBA00004442"/>
    </source>
</evidence>
<feature type="domain" description="Right handed beta helix" evidence="11">
    <location>
        <begin position="844"/>
        <end position="958"/>
    </location>
</feature>
<dbReference type="InterPro" id="IPR011050">
    <property type="entry name" value="Pectin_lyase_fold/virulence"/>
</dbReference>
<dbReference type="SUPFAM" id="SSF51126">
    <property type="entry name" value="Pectin lyase-like"/>
    <property type="match status" value="4"/>
</dbReference>
<comment type="subcellular location">
    <subcellularLocation>
        <location evidence="1">Cell envelope</location>
    </subcellularLocation>
    <subcellularLocation>
        <location evidence="2">Cell outer membrane</location>
    </subcellularLocation>
    <subcellularLocation>
        <location evidence="3">Secreted</location>
    </subcellularLocation>
</comment>
<evidence type="ECO:0000256" key="3">
    <source>
        <dbReference type="ARBA" id="ARBA00004613"/>
    </source>
</evidence>
<dbReference type="PANTHER" id="PTHR11319:SF35">
    <property type="entry name" value="OUTER MEMBRANE PROTEIN PMPC-RELATED"/>
    <property type="match status" value="1"/>
</dbReference>
<evidence type="ECO:0000256" key="7">
    <source>
        <dbReference type="ARBA" id="ARBA00023237"/>
    </source>
</evidence>
<organism evidence="12 13">
    <name type="scientific">Paratrimastix pyriformis</name>
    <dbReference type="NCBI Taxonomy" id="342808"/>
    <lineage>
        <taxon>Eukaryota</taxon>
        <taxon>Metamonada</taxon>
        <taxon>Preaxostyla</taxon>
        <taxon>Paratrimastigidae</taxon>
        <taxon>Paratrimastix</taxon>
    </lineage>
</organism>
<evidence type="ECO:0000256" key="9">
    <source>
        <dbReference type="SAM" id="MobiDB-lite"/>
    </source>
</evidence>
<keyword evidence="6 10" id="KW-0472">Membrane</keyword>
<evidence type="ECO:0000256" key="4">
    <source>
        <dbReference type="ARBA" id="ARBA00022525"/>
    </source>
</evidence>
<evidence type="ECO:0000256" key="1">
    <source>
        <dbReference type="ARBA" id="ARBA00004196"/>
    </source>
</evidence>
<dbReference type="InterPro" id="IPR003368">
    <property type="entry name" value="POMP_repeat"/>
</dbReference>
<keyword evidence="5" id="KW-0732">Signal</keyword>
<keyword evidence="13" id="KW-1185">Reference proteome</keyword>
<feature type="compositionally biased region" description="Low complexity" evidence="9">
    <location>
        <begin position="982"/>
        <end position="991"/>
    </location>
</feature>
<sequence length="1689" mass="180114">MSQTNNPLQDKNIPRVQLVLRSETAFSPVEESPVLPLGKVPASTLQPKNGNQLAGADQSLLISSFFEHFLECEELKSCFFSSILFFVGRIDLTRYQGEQNTSGILGIAPFSFAALQLKGTTCVKSVVIFHSSILGNYFKGKVVGDLQRLFNWYPLDSAACGASSSSPCSTLHFVLTRSPLPEVLYVTGVCNLTRAIPYSIALQSFEIRGNVSAPPTIKVTYTSSTSPLFSFTSPSQQVHLSNIKFLVINQPTTPPSVSLDSAFYIASEGGSLSLDSVTFTSWNRALYLSDLDQVAITSCTFSSNVAADDGGAVYAENCGLITLNGGTFMRNKAGHLGGALIAKLTGPEHQGTIRVHGTRFKNNEAYIGGALGIIGYTFEMDESCSFSNCNSDMGAGSLYLEMCPQISVSDATFSMSQASSVAQSAAVTVHTKSQLAAQDTRNLLVPAPVSFTRCRFMYNQALSGSGALTIYNADEAPAWLLIDQCFFQLNTAESGAGLMAVNGNLTVRGTTFLNNIGLGFGGDRHDHRGSLHGFVVGPAAGLYANMGSNITIDDCDFRSNTAISHGAGPPAHAPHAPHAPMSMPWYLTGAPRRTSREAHSGGGMDIALGGGGDHDCWRLPKVSSQAQWGGGGILLNYVLDSEIVGSYFESNTAQAGGAIYLQGTERLALRQLVVPIARTTGGAFAILSSNCDIYDSTIAKNSVDMVGGGIFFQGYNTTYNCFLKLSNVTVVDNVAHQGGALSADTAVLDVDGCTFMDNEVHFEGGALEFKLDVGGSIRNTLFVAIHFSSLGLTRRVCSGRVCVIWLSVCADSNQAGTLGGALAIAGEGTAQSQPAATGENPLLIEACLFLENQAQMGGALSLREYSNVTLSRSNFTRNSNNPGEGGAICARVADVTLTECIFEGNSGTNGGAIFAYNSSLIASRTSFYRNAATVYGGGLYLSASKQCALNELRFENGSRHASGGPSTDRHHARTGRTSLAATRTVRTGRGTQNSSHRYQHRTGSDQNWYGVAMTSCAVATSQPVHATLCTFALNKATDKGSSIALMYNNRTRDNTPIEDTRLVHIDRSIITEGQGNQATALYLYRSDALLSLSSLLANGLATSQGGAVVLEESSLTVTDSRVSGNVGSGFAVPVDPHHRGNSSVAENLGPGVILAESSRNRTSSLLLTDQATFSNNTATELNMRANVLCKSGQVRVEGAATLIGDEGSRAVLCPRDHECLNPRTTCIPSPNVPTPLTHRGFKLVGGGPTPPSSAFENKTPWFRNVFPCLKAHLPVVSLRLFLGLTFPHHDKSSSKAASPATKPISPRVPSPPVPVLDETSFDYNSEHVVHFSVANPDRADGLVAFPTTLDPKCVFQYSGQAELCSTRAVTQDNGTLTCTILVKCPSLLVVSLAPVAPPAPSAPGLTDPALRPCHVPRTCPTRLLSDGPIQPHPALPPPAARAPPGYQFGDRVPVTVRIPPSVILLTASAASAALLMILVLLFTLVLCWRKWRTINKATKAELSSLLKSRISGIDVKGLVLVERIGSGATGVVYRGRLHGAHVAVKQVYVRGSEEEQRNMQSEFKREVVLMQSAQPHPHPRTLHAHPAPHSARCIMRHAPHAVPTHWTHALDPRTVPTHCTHALYPCTGPMHRTHALYPRTVPTHCTHALYPRTVPTHCTHALYPRTVPTHCTHALYPRTTRTLVSCLPG</sequence>
<feature type="region of interest" description="Disordered" evidence="9">
    <location>
        <begin position="958"/>
        <end position="1002"/>
    </location>
</feature>
<keyword evidence="4" id="KW-0964">Secreted</keyword>
<gene>
    <name evidence="12" type="ORF">PAPYR_5482</name>
</gene>
<dbReference type="InterPro" id="IPR006626">
    <property type="entry name" value="PbH1"/>
</dbReference>
<evidence type="ECO:0000313" key="12">
    <source>
        <dbReference type="EMBL" id="KAJ4458716.1"/>
    </source>
</evidence>
<evidence type="ECO:0000256" key="10">
    <source>
        <dbReference type="SAM" id="Phobius"/>
    </source>
</evidence>
<dbReference type="Pfam" id="PF13229">
    <property type="entry name" value="Beta_helix"/>
    <property type="match status" value="1"/>
</dbReference>
<evidence type="ECO:0000256" key="8">
    <source>
        <dbReference type="PROSITE-ProRule" id="PRU10141"/>
    </source>
</evidence>
<dbReference type="NCBIfam" id="TIGR01376">
    <property type="entry name" value="POMP_repeat"/>
    <property type="match status" value="1"/>
</dbReference>
<dbReference type="InterPro" id="IPR017441">
    <property type="entry name" value="Protein_kinase_ATP_BS"/>
</dbReference>
<feature type="binding site" evidence="8">
    <location>
        <position position="1545"/>
    </location>
    <ligand>
        <name>ATP</name>
        <dbReference type="ChEBI" id="CHEBI:30616"/>
    </ligand>
</feature>
<dbReference type="SUPFAM" id="SSF56112">
    <property type="entry name" value="Protein kinase-like (PK-like)"/>
    <property type="match status" value="1"/>
</dbReference>
<dbReference type="InterPro" id="IPR011009">
    <property type="entry name" value="Kinase-like_dom_sf"/>
</dbReference>
<accession>A0ABQ8ULA3</accession>
<evidence type="ECO:0000313" key="13">
    <source>
        <dbReference type="Proteomes" id="UP001141327"/>
    </source>
</evidence>
<feature type="region of interest" description="Disordered" evidence="9">
    <location>
        <begin position="1291"/>
        <end position="1313"/>
    </location>
</feature>
<dbReference type="Pfam" id="PF02415">
    <property type="entry name" value="Chlam_PMP"/>
    <property type="match status" value="1"/>
</dbReference>
<dbReference type="Proteomes" id="UP001141327">
    <property type="component" value="Unassembled WGS sequence"/>
</dbReference>
<comment type="caution">
    <text evidence="12">The sequence shown here is derived from an EMBL/GenBank/DDBJ whole genome shotgun (WGS) entry which is preliminary data.</text>
</comment>
<dbReference type="SMART" id="SM00710">
    <property type="entry name" value="PbH1"/>
    <property type="match status" value="7"/>
</dbReference>
<evidence type="ECO:0000256" key="5">
    <source>
        <dbReference type="ARBA" id="ARBA00022729"/>
    </source>
</evidence>
<evidence type="ECO:0000256" key="6">
    <source>
        <dbReference type="ARBA" id="ARBA00023136"/>
    </source>
</evidence>
<protein>
    <recommendedName>
        <fullName evidence="11">Right handed beta helix domain-containing protein</fullName>
    </recommendedName>
</protein>
<evidence type="ECO:0000259" key="11">
    <source>
        <dbReference type="Pfam" id="PF13229"/>
    </source>
</evidence>
<dbReference type="InterPro" id="IPR039448">
    <property type="entry name" value="Beta_helix"/>
</dbReference>